<dbReference type="InterPro" id="IPR050563">
    <property type="entry name" value="4-hydroxybenzoyl-CoA_TE"/>
</dbReference>
<sequence>MTGSDPTIEPPSLGAFSGKVHRLPLRVWFEDTDITGIVYHANYVRYLERGRSAMLALAGAGQRAVWDAGEGAYAITELTLRYRRPARLEDVLVVESRLTALRPVSCVIQQRVMRDVEVLVEAEVTAAFLDASGRPRRQPASWMERFRPLLKTGDE</sequence>
<dbReference type="PIRSF" id="PIRSF003230">
    <property type="entry name" value="YbgC"/>
    <property type="match status" value="1"/>
</dbReference>
<dbReference type="Gene3D" id="3.10.129.10">
    <property type="entry name" value="Hotdog Thioesterase"/>
    <property type="match status" value="1"/>
</dbReference>
<reference evidence="3 4" key="1">
    <citation type="submission" date="2016-10" db="EMBL/GenBank/DDBJ databases">
        <authorList>
            <person name="de Groot N.N."/>
        </authorList>
    </citation>
    <scope>NUCLEOTIDE SEQUENCE [LARGE SCALE GENOMIC DNA]</scope>
    <source>
        <strain evidence="3 4">S5-249</strain>
    </source>
</reference>
<dbReference type="CDD" id="cd00586">
    <property type="entry name" value="4HBT"/>
    <property type="match status" value="1"/>
</dbReference>
<dbReference type="STRING" id="1166337.SAMN05192580_2894"/>
<evidence type="ECO:0000313" key="3">
    <source>
        <dbReference type="EMBL" id="SFS04197.1"/>
    </source>
</evidence>
<proteinExistence type="inferred from homology"/>
<comment type="similarity">
    <text evidence="1">Belongs to the 4-hydroxybenzoyl-CoA thioesterase family.</text>
</comment>
<name>A0A1I6LKX6_9SPHN</name>
<dbReference type="GO" id="GO:0047617">
    <property type="term" value="F:fatty acyl-CoA hydrolase activity"/>
    <property type="evidence" value="ECO:0007669"/>
    <property type="project" value="TreeGrafter"/>
</dbReference>
<dbReference type="InterPro" id="IPR006684">
    <property type="entry name" value="YbgC/YbaW"/>
</dbReference>
<protein>
    <submittedName>
        <fullName evidence="3">Acyl-CoA thioester hydrolase</fullName>
    </submittedName>
</protein>
<dbReference type="OrthoDB" id="9808429at2"/>
<dbReference type="PANTHER" id="PTHR31793">
    <property type="entry name" value="4-HYDROXYBENZOYL-COA THIOESTERASE FAMILY MEMBER"/>
    <property type="match status" value="1"/>
</dbReference>
<accession>A0A1I6LKX6</accession>
<dbReference type="EMBL" id="FOZG01000002">
    <property type="protein sequence ID" value="SFS04197.1"/>
    <property type="molecule type" value="Genomic_DNA"/>
</dbReference>
<dbReference type="Proteomes" id="UP000198824">
    <property type="component" value="Unassembled WGS sequence"/>
</dbReference>
<evidence type="ECO:0000256" key="2">
    <source>
        <dbReference type="ARBA" id="ARBA00022801"/>
    </source>
</evidence>
<evidence type="ECO:0000256" key="1">
    <source>
        <dbReference type="ARBA" id="ARBA00005953"/>
    </source>
</evidence>
<dbReference type="RefSeq" id="WP_093315685.1">
    <property type="nucleotide sequence ID" value="NZ_FOZG01000002.1"/>
</dbReference>
<dbReference type="PANTHER" id="PTHR31793:SF37">
    <property type="entry name" value="ACYL-COA THIOESTER HYDROLASE YBGC"/>
    <property type="match status" value="1"/>
</dbReference>
<dbReference type="InterPro" id="IPR008272">
    <property type="entry name" value="HB-CoA_thioesterase_AS"/>
</dbReference>
<keyword evidence="2 3" id="KW-0378">Hydrolase</keyword>
<gene>
    <name evidence="3" type="ORF">SAMN05192580_2894</name>
</gene>
<dbReference type="NCBIfam" id="TIGR00051">
    <property type="entry name" value="YbgC/FadM family acyl-CoA thioesterase"/>
    <property type="match status" value="1"/>
</dbReference>
<dbReference type="Pfam" id="PF13279">
    <property type="entry name" value="4HBT_2"/>
    <property type="match status" value="1"/>
</dbReference>
<dbReference type="AlphaFoldDB" id="A0A1I6LKX6"/>
<dbReference type="InterPro" id="IPR029069">
    <property type="entry name" value="HotDog_dom_sf"/>
</dbReference>
<keyword evidence="4" id="KW-1185">Reference proteome</keyword>
<organism evidence="3 4">
    <name type="scientific">Sphingomonas jatrophae</name>
    <dbReference type="NCBI Taxonomy" id="1166337"/>
    <lineage>
        <taxon>Bacteria</taxon>
        <taxon>Pseudomonadati</taxon>
        <taxon>Pseudomonadota</taxon>
        <taxon>Alphaproteobacteria</taxon>
        <taxon>Sphingomonadales</taxon>
        <taxon>Sphingomonadaceae</taxon>
        <taxon>Sphingomonas</taxon>
    </lineage>
</organism>
<evidence type="ECO:0000313" key="4">
    <source>
        <dbReference type="Proteomes" id="UP000198824"/>
    </source>
</evidence>
<dbReference type="PROSITE" id="PS01328">
    <property type="entry name" value="4HBCOA_THIOESTERASE"/>
    <property type="match status" value="1"/>
</dbReference>
<dbReference type="SUPFAM" id="SSF54637">
    <property type="entry name" value="Thioesterase/thiol ester dehydrase-isomerase"/>
    <property type="match status" value="1"/>
</dbReference>